<evidence type="ECO:0000313" key="2">
    <source>
        <dbReference type="EMBL" id="GJQ14537.1"/>
    </source>
</evidence>
<feature type="domain" description="NAD(P)-binding" evidence="1">
    <location>
        <begin position="11"/>
        <end position="215"/>
    </location>
</feature>
<protein>
    <recommendedName>
        <fullName evidence="1">NAD(P)-binding domain-containing protein</fullName>
    </recommendedName>
</protein>
<dbReference type="SUPFAM" id="SSF51735">
    <property type="entry name" value="NAD(P)-binding Rossmann-fold domains"/>
    <property type="match status" value="1"/>
</dbReference>
<dbReference type="EMBL" id="BQMJ01000056">
    <property type="protein sequence ID" value="GJQ14537.1"/>
    <property type="molecule type" value="Genomic_DNA"/>
</dbReference>
<name>A0A9C7Q2U9_9RHOD</name>
<dbReference type="Pfam" id="PF13460">
    <property type="entry name" value="NAD_binding_10"/>
    <property type="match status" value="1"/>
</dbReference>
<dbReference type="InterPro" id="IPR016040">
    <property type="entry name" value="NAD(P)-bd_dom"/>
</dbReference>
<dbReference type="PANTHER" id="PTHR15020">
    <property type="entry name" value="FLAVIN REDUCTASE-RELATED"/>
    <property type="match status" value="1"/>
</dbReference>
<dbReference type="InterPro" id="IPR036291">
    <property type="entry name" value="NAD(P)-bd_dom_sf"/>
</dbReference>
<accession>A0A9C7Q2U9</accession>
<dbReference type="Proteomes" id="UP001061958">
    <property type="component" value="Unassembled WGS sequence"/>
</dbReference>
<reference evidence="2" key="1">
    <citation type="journal article" date="2022" name="Proc. Natl. Acad. Sci. U.S.A.">
        <title>Life cycle and functional genomics of the unicellular red alga Galdieria for elucidating algal and plant evolution and industrial use.</title>
        <authorList>
            <person name="Hirooka S."/>
            <person name="Itabashi T."/>
            <person name="Ichinose T.M."/>
            <person name="Onuma R."/>
            <person name="Fujiwara T."/>
            <person name="Yamashita S."/>
            <person name="Jong L.W."/>
            <person name="Tomita R."/>
            <person name="Iwane A.H."/>
            <person name="Miyagishima S.Y."/>
        </authorList>
    </citation>
    <scope>NUCLEOTIDE SEQUENCE</scope>
    <source>
        <strain evidence="2">NBRC 102759</strain>
    </source>
</reference>
<dbReference type="PANTHER" id="PTHR15020:SF43">
    <property type="entry name" value="NAD(P)-BINDING DOMAIN-CONTAINING PROTEIN"/>
    <property type="match status" value="1"/>
</dbReference>
<proteinExistence type="predicted"/>
<dbReference type="OrthoDB" id="419598at2759"/>
<evidence type="ECO:0000259" key="1">
    <source>
        <dbReference type="Pfam" id="PF13460"/>
    </source>
</evidence>
<sequence length="262" mass="28625">MSDKGLVVVIGATGPLGKECVLALESQGYRVRAASRRVEVARELLLNKVKNPSRVDFVHVDVLENSVLSSVLKDAYAVFFCASASAGWRFPGTSKNTPKQVDYLGAIRVAEAAAQAKVKRLVLVSSAMVTNRTSFPYLFLNSSFGRIMHWKRQGELGVIETHEKNPEMAYTIVRPGHLINEAAKGAKSIVVDQGDRISWRVSRADVAQICCACLQVENTVNATFEVAGRKQTESQSNLPETYEALLSNIKPDKKLSATQGQS</sequence>
<organism evidence="2 3">
    <name type="scientific">Galdieria partita</name>
    <dbReference type="NCBI Taxonomy" id="83374"/>
    <lineage>
        <taxon>Eukaryota</taxon>
        <taxon>Rhodophyta</taxon>
        <taxon>Bangiophyceae</taxon>
        <taxon>Galdieriales</taxon>
        <taxon>Galdieriaceae</taxon>
        <taxon>Galdieria</taxon>
    </lineage>
</organism>
<dbReference type="Gene3D" id="3.40.50.720">
    <property type="entry name" value="NAD(P)-binding Rossmann-like Domain"/>
    <property type="match status" value="1"/>
</dbReference>
<dbReference type="AlphaFoldDB" id="A0A9C7Q2U9"/>
<gene>
    <name evidence="2" type="ORF">GpartN1_g6328.t1</name>
</gene>
<evidence type="ECO:0000313" key="3">
    <source>
        <dbReference type="Proteomes" id="UP001061958"/>
    </source>
</evidence>
<comment type="caution">
    <text evidence="2">The sequence shown here is derived from an EMBL/GenBank/DDBJ whole genome shotgun (WGS) entry which is preliminary data.</text>
</comment>
<keyword evidence="3" id="KW-1185">Reference proteome</keyword>
<reference evidence="2" key="2">
    <citation type="submission" date="2022-01" db="EMBL/GenBank/DDBJ databases">
        <authorList>
            <person name="Hirooka S."/>
            <person name="Miyagishima S.Y."/>
        </authorList>
    </citation>
    <scope>NUCLEOTIDE SEQUENCE</scope>
    <source>
        <strain evidence="2">NBRC 102759</strain>
    </source>
</reference>